<comment type="caution">
    <text evidence="11">The sequence shown here is derived from an EMBL/GenBank/DDBJ whole genome shotgun (WGS) entry which is preliminary data.</text>
</comment>
<keyword evidence="8" id="KW-0472">Membrane</keyword>
<keyword evidence="5" id="KW-0812">Transmembrane</keyword>
<keyword evidence="7" id="KW-1133">Transmembrane helix</keyword>
<reference evidence="11 12" key="1">
    <citation type="submission" date="2018-02" db="EMBL/GenBank/DDBJ databases">
        <title>Genome sequence of the basidiomycete white-rot fungus Phlebia centrifuga.</title>
        <authorList>
            <person name="Granchi Z."/>
            <person name="Peng M."/>
            <person name="de Vries R.P."/>
            <person name="Hilden K."/>
            <person name="Makela M.R."/>
            <person name="Grigoriev I."/>
            <person name="Riley R."/>
        </authorList>
    </citation>
    <scope>NUCLEOTIDE SEQUENCE [LARGE SCALE GENOMIC DNA]</scope>
    <source>
        <strain evidence="11 12">FBCC195</strain>
    </source>
</reference>
<dbReference type="GO" id="GO:0000026">
    <property type="term" value="F:alpha-1,2-mannosyltransferase activity"/>
    <property type="evidence" value="ECO:0007669"/>
    <property type="project" value="TreeGrafter"/>
</dbReference>
<organism evidence="11 12">
    <name type="scientific">Hermanssonia centrifuga</name>
    <dbReference type="NCBI Taxonomy" id="98765"/>
    <lineage>
        <taxon>Eukaryota</taxon>
        <taxon>Fungi</taxon>
        <taxon>Dikarya</taxon>
        <taxon>Basidiomycota</taxon>
        <taxon>Agaricomycotina</taxon>
        <taxon>Agaricomycetes</taxon>
        <taxon>Polyporales</taxon>
        <taxon>Meruliaceae</taxon>
        <taxon>Hermanssonia</taxon>
    </lineage>
</organism>
<keyword evidence="12" id="KW-1185">Reference proteome</keyword>
<dbReference type="STRING" id="98765.A0A2R6P122"/>
<evidence type="ECO:0000256" key="7">
    <source>
        <dbReference type="ARBA" id="ARBA00022989"/>
    </source>
</evidence>
<dbReference type="PANTHER" id="PTHR22760:SF4">
    <property type="entry name" value="GPI MANNOSYLTRANSFERASE 3"/>
    <property type="match status" value="1"/>
</dbReference>
<dbReference type="AlphaFoldDB" id="A0A2R6P122"/>
<evidence type="ECO:0000256" key="9">
    <source>
        <dbReference type="ARBA" id="ARBA00024708"/>
    </source>
</evidence>
<evidence type="ECO:0000256" key="8">
    <source>
        <dbReference type="ARBA" id="ARBA00023136"/>
    </source>
</evidence>
<evidence type="ECO:0000256" key="2">
    <source>
        <dbReference type="ARBA" id="ARBA00006065"/>
    </source>
</evidence>
<sequence>MTANFEERALVPDEFFQSLEVAHHLVFGYGHLTWEWLSPKPIRSILYPALNVPIYWLLKVLRLDGTKLLVGMWQKLQRCQREFKPIICRSGDLRFCMAP</sequence>
<proteinExistence type="inferred from homology"/>
<evidence type="ECO:0000256" key="5">
    <source>
        <dbReference type="ARBA" id="ARBA00022692"/>
    </source>
</evidence>
<evidence type="ECO:0000256" key="10">
    <source>
        <dbReference type="RuleBase" id="RU363075"/>
    </source>
</evidence>
<gene>
    <name evidence="11" type="ORF">PHLCEN_2v5862</name>
</gene>
<evidence type="ECO:0000256" key="1">
    <source>
        <dbReference type="ARBA" id="ARBA00004477"/>
    </source>
</evidence>
<evidence type="ECO:0000313" key="11">
    <source>
        <dbReference type="EMBL" id="PSR83058.1"/>
    </source>
</evidence>
<comment type="function">
    <text evidence="9">Mannosyltransferase involved in glycosylphosphatidylinositol-anchor biosynthesis. Transfers the third mannose to Man2-GlcN-acyl-PI during GPI precursor assembly.</text>
</comment>
<accession>A0A2R6P122</accession>
<dbReference type="Proteomes" id="UP000186601">
    <property type="component" value="Unassembled WGS sequence"/>
</dbReference>
<keyword evidence="4" id="KW-0808">Transferase</keyword>
<dbReference type="EMBL" id="MLYV02000566">
    <property type="protein sequence ID" value="PSR83058.1"/>
    <property type="molecule type" value="Genomic_DNA"/>
</dbReference>
<dbReference type="EC" id="2.4.1.-" evidence="10"/>
<comment type="similarity">
    <text evidence="2">Belongs to the glycosyltransferase 22 family. PIGB subfamily.</text>
</comment>
<protein>
    <recommendedName>
        <fullName evidence="10">Mannosyltransferase</fullName>
        <ecNumber evidence="10">2.4.1.-</ecNumber>
    </recommendedName>
</protein>
<dbReference type="GO" id="GO:0006506">
    <property type="term" value="P:GPI anchor biosynthetic process"/>
    <property type="evidence" value="ECO:0007669"/>
    <property type="project" value="TreeGrafter"/>
</dbReference>
<keyword evidence="3 10" id="KW-0328">Glycosyltransferase</keyword>
<evidence type="ECO:0000256" key="3">
    <source>
        <dbReference type="ARBA" id="ARBA00022676"/>
    </source>
</evidence>
<dbReference type="GO" id="GO:0005789">
    <property type="term" value="C:endoplasmic reticulum membrane"/>
    <property type="evidence" value="ECO:0007669"/>
    <property type="project" value="UniProtKB-SubCell"/>
</dbReference>
<evidence type="ECO:0000313" key="12">
    <source>
        <dbReference type="Proteomes" id="UP000186601"/>
    </source>
</evidence>
<dbReference type="InterPro" id="IPR005599">
    <property type="entry name" value="GPI_mannosylTrfase"/>
</dbReference>
<keyword evidence="6 10" id="KW-0256">Endoplasmic reticulum</keyword>
<dbReference type="Pfam" id="PF03901">
    <property type="entry name" value="Glyco_transf_22"/>
    <property type="match status" value="1"/>
</dbReference>
<evidence type="ECO:0000256" key="4">
    <source>
        <dbReference type="ARBA" id="ARBA00022679"/>
    </source>
</evidence>
<dbReference type="PANTHER" id="PTHR22760">
    <property type="entry name" value="GLYCOSYLTRANSFERASE"/>
    <property type="match status" value="1"/>
</dbReference>
<dbReference type="OrthoDB" id="416834at2759"/>
<comment type="subcellular location">
    <subcellularLocation>
        <location evidence="1 10">Endoplasmic reticulum membrane</location>
        <topology evidence="1 10">Multi-pass membrane protein</topology>
    </subcellularLocation>
</comment>
<name>A0A2R6P122_9APHY</name>
<evidence type="ECO:0000256" key="6">
    <source>
        <dbReference type="ARBA" id="ARBA00022824"/>
    </source>
</evidence>